<dbReference type="Proteomes" id="UP000283627">
    <property type="component" value="Unassembled WGS sequence"/>
</dbReference>
<evidence type="ECO:0000313" key="2">
    <source>
        <dbReference type="Proteomes" id="UP000283627"/>
    </source>
</evidence>
<dbReference type="OrthoDB" id="9814331at2"/>
<dbReference type="EMBL" id="MOBP01000005">
    <property type="protein sequence ID" value="RON55991.1"/>
    <property type="molecule type" value="Genomic_DNA"/>
</dbReference>
<proteinExistence type="predicted"/>
<sequence>MSEPTRPVPTQIGPDGNVTARVTMSRTSNNVRAELNAPPDHAIPIIFVPGIMGSPLLATGANARILGNDNRWAWFPDDAAGWVAGVTKWKSYNSLTPVERKQLLDPQLTRALSDPQDSDLETVSKFVSTLPVQEARNRGWGSVSLDSYGSILNFLEAQLRFILTPEGKPYPGVMAAVPNNVSAWGELKGYSPLKTEALKAAAEFRYPVYAVGYNWLNSNAQAADYLAGRIQAVLERCRKDLGVKCEHGVILVTHSMGGLVARMCAKRNPNLIQGVVHGVQPAIGAATAYRRVRAGWEDMAGAIGLGGTGKKIMPIFANAAGPLELLPNQRYGAGWLSITCNGKELFQMPTGPDPYTQIYLKKNAWWKLMDAAWINPIGNSSPGTLTSAWSNYEKMLNQAKSFHAGLGNYYHPNSFVHYGADSSHQAFHRVTWKLGTGVIPSNKPGMPATPVPTPSREHALSLRLRGENHEGRAWMVDDISEDQLINQYGVGIGHNTRGDGYFADLQGQDQAGDGTVPAHAAEDAAEQAVFAARMTGYDHQGSYKNRNVQNLTLYSVLRIGANAKKLSA</sequence>
<evidence type="ECO:0000313" key="1">
    <source>
        <dbReference type="EMBL" id="RON55991.1"/>
    </source>
</evidence>
<gene>
    <name evidence="1" type="ORF">BK665_08520</name>
</gene>
<evidence type="ECO:0008006" key="3">
    <source>
        <dbReference type="Google" id="ProtNLM"/>
    </source>
</evidence>
<organism evidence="1 2">
    <name type="scientific">Pseudomonas frederiksbergensis</name>
    <dbReference type="NCBI Taxonomy" id="104087"/>
    <lineage>
        <taxon>Bacteria</taxon>
        <taxon>Pseudomonadati</taxon>
        <taxon>Pseudomonadota</taxon>
        <taxon>Gammaproteobacteria</taxon>
        <taxon>Pseudomonadales</taxon>
        <taxon>Pseudomonadaceae</taxon>
        <taxon>Pseudomonas</taxon>
    </lineage>
</organism>
<dbReference type="AlphaFoldDB" id="A0A423KNL3"/>
<dbReference type="RefSeq" id="WP_123404749.1">
    <property type="nucleotide sequence ID" value="NZ_MOBP01000005.1"/>
</dbReference>
<name>A0A423KNL3_9PSED</name>
<accession>A0A423KNL3</accession>
<dbReference type="SUPFAM" id="SSF53474">
    <property type="entry name" value="alpha/beta-Hydrolases"/>
    <property type="match status" value="1"/>
</dbReference>
<dbReference type="InterPro" id="IPR029058">
    <property type="entry name" value="AB_hydrolase_fold"/>
</dbReference>
<comment type="caution">
    <text evidence="1">The sequence shown here is derived from an EMBL/GenBank/DDBJ whole genome shotgun (WGS) entry which is preliminary data.</text>
</comment>
<protein>
    <recommendedName>
        <fullName evidence="3">Alpha/beta hydrolase</fullName>
    </recommendedName>
</protein>
<dbReference type="Gene3D" id="3.40.50.1820">
    <property type="entry name" value="alpha/beta hydrolase"/>
    <property type="match status" value="1"/>
</dbReference>
<reference evidence="1 2" key="1">
    <citation type="submission" date="2016-10" db="EMBL/GenBank/DDBJ databases">
        <title>Comparative genome analysis of multiple Pseudomonas spp. focuses on biocontrol and plant growth promoting traits.</title>
        <authorList>
            <person name="Tao X.-Y."/>
            <person name="Taylor C.G."/>
        </authorList>
    </citation>
    <scope>NUCLEOTIDE SEQUENCE [LARGE SCALE GENOMIC DNA]</scope>
    <source>
        <strain evidence="1 2">39A2</strain>
    </source>
</reference>